<dbReference type="Proteomes" id="UP000886818">
    <property type="component" value="Chromosome"/>
</dbReference>
<evidence type="ECO:0000313" key="2">
    <source>
        <dbReference type="EMBL" id="QXM05957.1"/>
    </source>
</evidence>
<dbReference type="RefSeq" id="WP_218282654.1">
    <property type="nucleotide sequence ID" value="NZ_CP078093.1"/>
</dbReference>
<protein>
    <submittedName>
        <fullName evidence="2">DUF3343 domain-containing protein</fullName>
    </submittedName>
</protein>
<proteinExistence type="predicted"/>
<dbReference type="Pfam" id="PF11823">
    <property type="entry name" value="Se_S_carrier"/>
    <property type="match status" value="1"/>
</dbReference>
<accession>A0ABX8RBX9</accession>
<evidence type="ECO:0000259" key="1">
    <source>
        <dbReference type="Pfam" id="PF11823"/>
    </source>
</evidence>
<gene>
    <name evidence="2" type="ORF">KVH43_11435</name>
</gene>
<reference evidence="2" key="1">
    <citation type="submission" date="2021-07" db="EMBL/GenBank/DDBJ databases">
        <title>Complete genome sequence of Crassaminicella sp. 143-21, isolated from a deep-sea hydrothermal vent.</title>
        <authorList>
            <person name="Li X."/>
        </authorList>
    </citation>
    <scope>NUCLEOTIDE SEQUENCE</scope>
    <source>
        <strain evidence="2">143-21</strain>
    </source>
</reference>
<name>A0ABX8RBX9_9CLOT</name>
<feature type="domain" description="Putative Se/S carrier protein-like" evidence="1">
    <location>
        <begin position="7"/>
        <end position="75"/>
    </location>
</feature>
<evidence type="ECO:0000313" key="3">
    <source>
        <dbReference type="Proteomes" id="UP000886818"/>
    </source>
</evidence>
<organism evidence="2 3">
    <name type="scientific">Crassaminicella indica</name>
    <dbReference type="NCBI Taxonomy" id="2855394"/>
    <lineage>
        <taxon>Bacteria</taxon>
        <taxon>Bacillati</taxon>
        <taxon>Bacillota</taxon>
        <taxon>Clostridia</taxon>
        <taxon>Eubacteriales</taxon>
        <taxon>Clostridiaceae</taxon>
        <taxon>Crassaminicella</taxon>
    </lineage>
</organism>
<dbReference type="EMBL" id="CP078093">
    <property type="protein sequence ID" value="QXM05957.1"/>
    <property type="molecule type" value="Genomic_DNA"/>
</dbReference>
<keyword evidence="3" id="KW-1185">Reference proteome</keyword>
<dbReference type="InterPro" id="IPR021778">
    <property type="entry name" value="Se/S_carrier-like"/>
</dbReference>
<sequence length="93" mass="10893">MVYSYEKYLIVFSSNYHGYYIEQMFNRNGIKNTLRKAPRAIAKSCYSAIYIQEQDLDKALKLLEKSKISPHGIYEIIRIGSFLDYKKLQGGKE</sequence>